<dbReference type="InterPro" id="IPR051860">
    <property type="entry name" value="Plasmodium_CSP_Invasion"/>
</dbReference>
<accession>A0AAD2PWP2</accession>
<keyword evidence="6" id="KW-1185">Reference proteome</keyword>
<feature type="compositionally biased region" description="Acidic residues" evidence="3">
    <location>
        <begin position="122"/>
        <end position="134"/>
    </location>
</feature>
<name>A0AAD2PWP2_9STRA</name>
<feature type="compositionally biased region" description="Basic and acidic residues" evidence="3">
    <location>
        <begin position="142"/>
        <end position="168"/>
    </location>
</feature>
<keyword evidence="4" id="KW-0812">Transmembrane</keyword>
<feature type="compositionally biased region" description="Basic residues" evidence="3">
    <location>
        <begin position="239"/>
        <end position="251"/>
    </location>
</feature>
<dbReference type="PANTHER" id="PTHR44826">
    <property type="entry name" value="SPORE COAT PROTEIN SP85"/>
    <property type="match status" value="1"/>
</dbReference>
<dbReference type="Pfam" id="PF04886">
    <property type="entry name" value="PT"/>
    <property type="match status" value="1"/>
</dbReference>
<reference evidence="5" key="1">
    <citation type="submission" date="2023-08" db="EMBL/GenBank/DDBJ databases">
        <authorList>
            <person name="Audoor S."/>
            <person name="Bilcke G."/>
        </authorList>
    </citation>
    <scope>NUCLEOTIDE SEQUENCE</scope>
</reference>
<keyword evidence="4" id="KW-1133">Transmembrane helix</keyword>
<sequence>MTASNSGSSQSTSGKRHSKSRSSRELGGSKSRRSSHSHSKSRSKNVKSPDIDDLVVGQSPQYHRRSSSSSKIRSSKSDGNLAGSKHSSPHRRRSSRKSLRRSKTSRRMSSSSHSKAKHVVSDNDDEDLSDDDLAVETPEFYRSADIDKESKRKSDHGLRKKLDQEAKGRARSSHHSNNGGLLSDSDEEEDDDEDAAMKLAGARYSMKSGPGAVLSNHMELIPKSIQSENNRTELSSTSTHKKKSKRKHRRSDRSQGSTSHSSDRTPLEAIAAPDEDEIEAALRRGRSEGQKVFVASPAPKGDRKSRKYMYMFGAFVVFVIAAGVITWMVVSKDSGDTIIYLTYDPPTEEDCLAISKGTETENQVEKTGTFFGVELDFAVAANIDIGFLQTELEMRMQRDVLPGIAGCELRAPSIIQNNIFIVENALVKSISVSNPVTCNRNSEDLCSSVDLEFDVISKDDDVENEVLRDLIKDMFNNEGLLDLLYLASPVQNIYFVTAFEITSSESPSSSPSIQEACDAIANGTPVAGQEDPLVVVIGYDILMDVTLNSETDDFSQQAMTLEEEIQRILMPILAGCTNQRRRLQTESSIVNALVSVEASTDDACLPGSESPCHRFVINLDIYAHLTDTAVDFAGEITELFRETPLVERLGLLSPFRSITTVAILSDDASKSPSVRPTKSPSVNPTLSPVTYPTTAEPTKTPTITPTRNATRAPVDAPTKSPTRSPTKRPTLVPTVQPVVGPTLEPTFVPTLQPIVGPTLDPTLEPTPSPTLQPSALPTVSSSVSPTLSPSADPTARPSVSPTPEPSFLPSSGPSLAQTPKPSASPSAQSPSSFSCFQSNNDLLDAVSNWFISSELKSSVEAQYGLIGEWCFGAGVTSMAELFFNRWTFNEDISSWDVSSVTDMRQMFYQASSFNQDLSSWDVSSLTSIDQMLFNANAFNQNLCPWGPRILNSSINVLNAFTNTQCPSVDNPVLTSDPRGPFCHICV</sequence>
<feature type="compositionally biased region" description="Acidic residues" evidence="3">
    <location>
        <begin position="184"/>
        <end position="194"/>
    </location>
</feature>
<feature type="compositionally biased region" description="Low complexity" evidence="3">
    <location>
        <begin position="1"/>
        <end position="13"/>
    </location>
</feature>
<organism evidence="5 6">
    <name type="scientific">Cylindrotheca closterium</name>
    <dbReference type="NCBI Taxonomy" id="2856"/>
    <lineage>
        <taxon>Eukaryota</taxon>
        <taxon>Sar</taxon>
        <taxon>Stramenopiles</taxon>
        <taxon>Ochrophyta</taxon>
        <taxon>Bacillariophyta</taxon>
        <taxon>Bacillariophyceae</taxon>
        <taxon>Bacillariophycidae</taxon>
        <taxon>Bacillariales</taxon>
        <taxon>Bacillariaceae</taxon>
        <taxon>Cylindrotheca</taxon>
    </lineage>
</organism>
<keyword evidence="4" id="KW-0472">Membrane</keyword>
<dbReference type="InterPro" id="IPR006970">
    <property type="entry name" value="PT"/>
</dbReference>
<evidence type="ECO:0000256" key="4">
    <source>
        <dbReference type="SAM" id="Phobius"/>
    </source>
</evidence>
<dbReference type="PANTHER" id="PTHR44826:SF8">
    <property type="entry name" value="WSC DOMAIN-CONTAINING PROTEIN"/>
    <property type="match status" value="1"/>
</dbReference>
<feature type="compositionally biased region" description="Basic residues" evidence="3">
    <location>
        <begin position="30"/>
        <end position="45"/>
    </location>
</feature>
<feature type="compositionally biased region" description="Polar residues" evidence="3">
    <location>
        <begin position="670"/>
        <end position="688"/>
    </location>
</feature>
<dbReference type="EMBL" id="CAKOGP040002092">
    <property type="protein sequence ID" value="CAJ1961998.1"/>
    <property type="molecule type" value="Genomic_DNA"/>
</dbReference>
<keyword evidence="1" id="KW-0732">Signal</keyword>
<feature type="region of interest" description="Disordered" evidence="3">
    <location>
        <begin position="666"/>
        <end position="832"/>
    </location>
</feature>
<dbReference type="AlphaFoldDB" id="A0AAD2PWP2"/>
<feature type="transmembrane region" description="Helical" evidence="4">
    <location>
        <begin position="308"/>
        <end position="330"/>
    </location>
</feature>
<feature type="compositionally biased region" description="Basic residues" evidence="3">
    <location>
        <begin position="87"/>
        <end position="106"/>
    </location>
</feature>
<feature type="region of interest" description="Disordered" evidence="3">
    <location>
        <begin position="1"/>
        <end position="212"/>
    </location>
</feature>
<evidence type="ECO:0000256" key="2">
    <source>
        <dbReference type="ARBA" id="ARBA00022737"/>
    </source>
</evidence>
<feature type="region of interest" description="Disordered" evidence="3">
    <location>
        <begin position="224"/>
        <end position="274"/>
    </location>
</feature>
<feature type="compositionally biased region" description="Low complexity" evidence="3">
    <location>
        <begin position="773"/>
        <end position="791"/>
    </location>
</feature>
<proteinExistence type="predicted"/>
<evidence type="ECO:0000256" key="1">
    <source>
        <dbReference type="ARBA" id="ARBA00022729"/>
    </source>
</evidence>
<protein>
    <submittedName>
        <fullName evidence="5">Uncharacterized protein</fullName>
    </submittedName>
</protein>
<comment type="caution">
    <text evidence="5">The sequence shown here is derived from an EMBL/GenBank/DDBJ whole genome shotgun (WGS) entry which is preliminary data.</text>
</comment>
<feature type="compositionally biased region" description="Polar residues" evidence="3">
    <location>
        <begin position="224"/>
        <end position="234"/>
    </location>
</feature>
<feature type="compositionally biased region" description="Low complexity" evidence="3">
    <location>
        <begin position="690"/>
        <end position="713"/>
    </location>
</feature>
<dbReference type="Pfam" id="PF03382">
    <property type="entry name" value="DUF285"/>
    <property type="match status" value="1"/>
</dbReference>
<feature type="compositionally biased region" description="Low complexity" evidence="3">
    <location>
        <begin position="823"/>
        <end position="832"/>
    </location>
</feature>
<keyword evidence="2" id="KW-0677">Repeat</keyword>
<feature type="compositionally biased region" description="Polar residues" evidence="3">
    <location>
        <begin position="808"/>
        <end position="821"/>
    </location>
</feature>
<evidence type="ECO:0000313" key="5">
    <source>
        <dbReference type="EMBL" id="CAJ1961998.1"/>
    </source>
</evidence>
<dbReference type="PRINTS" id="PR01217">
    <property type="entry name" value="PRICHEXTENSN"/>
</dbReference>
<evidence type="ECO:0000313" key="6">
    <source>
        <dbReference type="Proteomes" id="UP001295423"/>
    </source>
</evidence>
<gene>
    <name evidence="5" type="ORF">CYCCA115_LOCUS19476</name>
</gene>
<evidence type="ECO:0000256" key="3">
    <source>
        <dbReference type="SAM" id="MobiDB-lite"/>
    </source>
</evidence>
<dbReference type="Proteomes" id="UP001295423">
    <property type="component" value="Unassembled WGS sequence"/>
</dbReference>
<dbReference type="InterPro" id="IPR005046">
    <property type="entry name" value="DUF285"/>
</dbReference>